<evidence type="ECO:0000313" key="2">
    <source>
        <dbReference type="Proteomes" id="UP001159427"/>
    </source>
</evidence>
<dbReference type="EMBL" id="CALNXI010001026">
    <property type="protein sequence ID" value="CAH3152058.1"/>
    <property type="molecule type" value="Genomic_DNA"/>
</dbReference>
<sequence>MGHSHYAPTNEAMDDFYEELKAVFGNLPCKDVKNEMEDMNAKVGTDNTGRTEVMARHGSINNKAKDEVSEEVLVGFCNWIWNEEKVLKKGNKGVLIKLQKKGNLSHSKS</sequence>
<proteinExistence type="predicted"/>
<accession>A0ABN8PYI5</accession>
<comment type="caution">
    <text evidence="1">The sequence shown here is derived from an EMBL/GenBank/DDBJ whole genome shotgun (WGS) entry which is preliminary data.</text>
</comment>
<protein>
    <submittedName>
        <fullName evidence="1">Uncharacterized protein</fullName>
    </submittedName>
</protein>
<keyword evidence="2" id="KW-1185">Reference proteome</keyword>
<reference evidence="1 2" key="1">
    <citation type="submission" date="2022-05" db="EMBL/GenBank/DDBJ databases">
        <authorList>
            <consortium name="Genoscope - CEA"/>
            <person name="William W."/>
        </authorList>
    </citation>
    <scope>NUCLEOTIDE SEQUENCE [LARGE SCALE GENOMIC DNA]</scope>
</reference>
<dbReference type="Proteomes" id="UP001159427">
    <property type="component" value="Unassembled WGS sequence"/>
</dbReference>
<gene>
    <name evidence="1" type="ORF">PEVE_00000630</name>
</gene>
<name>A0ABN8PYI5_9CNID</name>
<organism evidence="1 2">
    <name type="scientific">Porites evermanni</name>
    <dbReference type="NCBI Taxonomy" id="104178"/>
    <lineage>
        <taxon>Eukaryota</taxon>
        <taxon>Metazoa</taxon>
        <taxon>Cnidaria</taxon>
        <taxon>Anthozoa</taxon>
        <taxon>Hexacorallia</taxon>
        <taxon>Scleractinia</taxon>
        <taxon>Fungiina</taxon>
        <taxon>Poritidae</taxon>
        <taxon>Porites</taxon>
    </lineage>
</organism>
<evidence type="ECO:0000313" key="1">
    <source>
        <dbReference type="EMBL" id="CAH3152058.1"/>
    </source>
</evidence>